<dbReference type="Proteomes" id="UP000254771">
    <property type="component" value="Unassembled WGS sequence"/>
</dbReference>
<evidence type="ECO:0000313" key="2">
    <source>
        <dbReference type="Proteomes" id="UP000254771"/>
    </source>
</evidence>
<sequence>MILGVSLVLGACGGGGGTTVTAAYIGNRAPADITVANGETLASGGLGGSQSVGGLANATGRPQGEASGSLILGPIDAITHLVNRSLEKTATRATSQARTVSDTLGCSSGGSAYLSFDIPDGGDDFYGYMDFNGCGETGVLIDGRVDIRGAFAGDVIDGMKLTIRSESPLVVAGSGSSVTLTGTLAMQFDASSTYIDTTLLVENSDGSIEMLENFTLEYSDGPVWAHTLHISGRYYHPVEGYVEIRTTNSLALNPTDIWPFWGSLLLTGAHGSIAQIDIINNAQYTLSIDEDGDGNWESSEVVNF</sequence>
<organism evidence="1 2">
    <name type="scientific">endosymbiont of Escarpia spicata</name>
    <dbReference type="NCBI Taxonomy" id="2200908"/>
    <lineage>
        <taxon>Bacteria</taxon>
        <taxon>Pseudomonadati</taxon>
        <taxon>Pseudomonadota</taxon>
        <taxon>Gammaproteobacteria</taxon>
        <taxon>sulfur-oxidizing symbionts</taxon>
    </lineage>
</organism>
<evidence type="ECO:0000313" key="1">
    <source>
        <dbReference type="EMBL" id="RDH86252.1"/>
    </source>
</evidence>
<proteinExistence type="predicted"/>
<protein>
    <submittedName>
        <fullName evidence="1">Uncharacterized protein</fullName>
    </submittedName>
</protein>
<accession>A0A370DMV6</accession>
<keyword evidence="2" id="KW-1185">Reference proteome</keyword>
<dbReference type="EMBL" id="QFXE01000010">
    <property type="protein sequence ID" value="RDH86252.1"/>
    <property type="molecule type" value="Genomic_DNA"/>
</dbReference>
<gene>
    <name evidence="1" type="ORF">DIZ78_08720</name>
</gene>
<reference evidence="1 2" key="1">
    <citation type="journal article" date="2018" name="ISME J.">
        <title>Endosymbiont genomes yield clues of tubeworm success.</title>
        <authorList>
            <person name="Li Y."/>
            <person name="Liles M.R."/>
            <person name="Halanych K.M."/>
        </authorList>
    </citation>
    <scope>NUCLEOTIDE SEQUENCE [LARGE SCALE GENOMIC DNA]</scope>
    <source>
        <strain evidence="1">A1462</strain>
    </source>
</reference>
<name>A0A370DMV6_9GAMM</name>
<dbReference type="AlphaFoldDB" id="A0A370DMV6"/>
<comment type="caution">
    <text evidence="1">The sequence shown here is derived from an EMBL/GenBank/DDBJ whole genome shotgun (WGS) entry which is preliminary data.</text>
</comment>